<feature type="region of interest" description="Disordered" evidence="6">
    <location>
        <begin position="57"/>
        <end position="79"/>
    </location>
</feature>
<sequence length="598" mass="65835">MASENPPNPPQSFISSYAPRLRTYNNGLLTPVIQPVTALAAASARTTKRGTTAINYAEDGYDDYDDDDDDSRRRPTGLRSIRREDLAQAKQDLSEKVGIKATGPVEVQGIWRDWMGKTRNAKSDLQNYAQAALPLTLIPIRIDLDIPAFTPPAPLPAPIGVPYGKIDTSLPIYRQQETTVPYRLKDTFLWNLHETLITTDQFAQCMVQDLDLPNRGAMAAEIGKQIRTQLEEYAGVALHPLFYSSQTETNAGTVTTMKPVLVSRGASGTPASGNATPLPNGDSRMNGVSTPTIPTETKVLENGITASATAIGPGSDDFNPDDTYRCIINLNVNLENWLYTDKFEWSLLHPPGTAEIFAKQTCADIGLPAEWVPVIAHAIYEAALRVKKDACESGGLVGGITGEIPNDAAHGAEAGWRYDHETLAEEWEPKIEELSKEEIEKREGDRERQIRRVRRETARFSSTAMLVGGTPQTENKGYFDADAGEERMGRGERSKKKRRFRSLSPLGRSGTPGGRGTPDVGGGVPAYGGAGSLTEYERSMWRCKHCQIWGSSVWAVRDGPHGPKTLCNNCGYIYERDRKLPKWAKDLHRADLSTAQYR</sequence>
<dbReference type="EMBL" id="JAFJYH010000634">
    <property type="protein sequence ID" value="KAG4410633.1"/>
    <property type="molecule type" value="Genomic_DNA"/>
</dbReference>
<dbReference type="Proteomes" id="UP000664132">
    <property type="component" value="Unassembled WGS sequence"/>
</dbReference>
<comment type="caution">
    <text evidence="7">The sequence shown here is derived from an EMBL/GenBank/DDBJ whole genome shotgun (WGS) entry which is preliminary data.</text>
</comment>
<comment type="subcellular location">
    <subcellularLocation>
        <location evidence="1">Nucleus</location>
    </subcellularLocation>
</comment>
<dbReference type="GO" id="GO:0008270">
    <property type="term" value="F:zinc ion binding"/>
    <property type="evidence" value="ECO:0007669"/>
    <property type="project" value="InterPro"/>
</dbReference>
<feature type="compositionally biased region" description="Gly residues" evidence="6">
    <location>
        <begin position="510"/>
        <end position="523"/>
    </location>
</feature>
<accession>A0A8H7T1C9</accession>
<dbReference type="AlphaFoldDB" id="A0A8H7T1C9"/>
<feature type="compositionally biased region" description="Acidic residues" evidence="6">
    <location>
        <begin position="59"/>
        <end position="69"/>
    </location>
</feature>
<dbReference type="InterPro" id="IPR013088">
    <property type="entry name" value="Znf_NHR/GATA"/>
</dbReference>
<evidence type="ECO:0008006" key="9">
    <source>
        <dbReference type="Google" id="ProtNLM"/>
    </source>
</evidence>
<evidence type="ECO:0000256" key="1">
    <source>
        <dbReference type="ARBA" id="ARBA00004123"/>
    </source>
</evidence>
<name>A0A8H7T1C9_9HELO</name>
<comment type="similarity">
    <text evidence="2">Belongs to the SNF5 family.</text>
</comment>
<gene>
    <name evidence="7" type="ORF">IFR04_016229</name>
</gene>
<dbReference type="OrthoDB" id="10258327at2759"/>
<organism evidence="7 8">
    <name type="scientific">Cadophora malorum</name>
    <dbReference type="NCBI Taxonomy" id="108018"/>
    <lineage>
        <taxon>Eukaryota</taxon>
        <taxon>Fungi</taxon>
        <taxon>Dikarya</taxon>
        <taxon>Ascomycota</taxon>
        <taxon>Pezizomycotina</taxon>
        <taxon>Leotiomycetes</taxon>
        <taxon>Helotiales</taxon>
        <taxon>Ploettnerulaceae</taxon>
        <taxon>Cadophora</taxon>
    </lineage>
</organism>
<evidence type="ECO:0000256" key="4">
    <source>
        <dbReference type="ARBA" id="ARBA00023163"/>
    </source>
</evidence>
<evidence type="ECO:0000256" key="5">
    <source>
        <dbReference type="ARBA" id="ARBA00023242"/>
    </source>
</evidence>
<dbReference type="GO" id="GO:0006355">
    <property type="term" value="P:regulation of DNA-templated transcription"/>
    <property type="evidence" value="ECO:0007669"/>
    <property type="project" value="InterPro"/>
</dbReference>
<keyword evidence="3" id="KW-0805">Transcription regulation</keyword>
<proteinExistence type="inferred from homology"/>
<evidence type="ECO:0000313" key="7">
    <source>
        <dbReference type="EMBL" id="KAG4410633.1"/>
    </source>
</evidence>
<evidence type="ECO:0000256" key="6">
    <source>
        <dbReference type="SAM" id="MobiDB-lite"/>
    </source>
</evidence>
<feature type="region of interest" description="Disordered" evidence="6">
    <location>
        <begin position="264"/>
        <end position="286"/>
    </location>
</feature>
<dbReference type="GO" id="GO:0006338">
    <property type="term" value="P:chromatin remodeling"/>
    <property type="evidence" value="ECO:0007669"/>
    <property type="project" value="InterPro"/>
</dbReference>
<evidence type="ECO:0000256" key="2">
    <source>
        <dbReference type="ARBA" id="ARBA00010239"/>
    </source>
</evidence>
<dbReference type="SUPFAM" id="SSF57716">
    <property type="entry name" value="Glucocorticoid receptor-like (DNA-binding domain)"/>
    <property type="match status" value="1"/>
</dbReference>
<keyword evidence="8" id="KW-1185">Reference proteome</keyword>
<dbReference type="Gene3D" id="3.30.50.10">
    <property type="entry name" value="Erythroid Transcription Factor GATA-1, subunit A"/>
    <property type="match status" value="1"/>
</dbReference>
<dbReference type="PANTHER" id="PTHR10019">
    <property type="entry name" value="SNF5"/>
    <property type="match status" value="1"/>
</dbReference>
<keyword evidence="4" id="KW-0804">Transcription</keyword>
<protein>
    <recommendedName>
        <fullName evidence="9">SNF5-domain-containing protein</fullName>
    </recommendedName>
</protein>
<dbReference type="GO" id="GO:0000228">
    <property type="term" value="C:nuclear chromosome"/>
    <property type="evidence" value="ECO:0007669"/>
    <property type="project" value="InterPro"/>
</dbReference>
<evidence type="ECO:0000313" key="8">
    <source>
        <dbReference type="Proteomes" id="UP000664132"/>
    </source>
</evidence>
<reference evidence="7" key="1">
    <citation type="submission" date="2021-02" db="EMBL/GenBank/DDBJ databases">
        <title>Genome sequence Cadophora malorum strain M34.</title>
        <authorList>
            <person name="Stefanovic E."/>
            <person name="Vu D."/>
            <person name="Scully C."/>
            <person name="Dijksterhuis J."/>
            <person name="Roader J."/>
            <person name="Houbraken J."/>
        </authorList>
    </citation>
    <scope>NUCLEOTIDE SEQUENCE</scope>
    <source>
        <strain evidence="7">M34</strain>
    </source>
</reference>
<dbReference type="InterPro" id="IPR006939">
    <property type="entry name" value="SNF5"/>
</dbReference>
<feature type="region of interest" description="Disordered" evidence="6">
    <location>
        <begin position="483"/>
        <end position="523"/>
    </location>
</feature>
<evidence type="ECO:0000256" key="3">
    <source>
        <dbReference type="ARBA" id="ARBA00023015"/>
    </source>
</evidence>
<keyword evidence="5" id="KW-0539">Nucleus</keyword>
<dbReference type="Pfam" id="PF04855">
    <property type="entry name" value="SNF5"/>
    <property type="match status" value="1"/>
</dbReference>